<keyword evidence="10 12" id="KW-0807">Transducer</keyword>
<feature type="transmembrane region" description="Helical" evidence="13">
    <location>
        <begin position="89"/>
        <end position="114"/>
    </location>
</feature>
<accession>A0A852J779</accession>
<keyword evidence="7 12" id="KW-0297">G-protein coupled receptor</keyword>
<evidence type="ECO:0000256" key="6">
    <source>
        <dbReference type="ARBA" id="ARBA00022989"/>
    </source>
</evidence>
<sequence length="306" mass="34852">SRETFNVTSYDAVAFGIITLQTLAGLWINGFIVCVLCVAWAKKKIFHSNEKILLFLGCSCLGNFCTTWLFSFLSVIYPQCFLANPLPQMFAALVGFFNSSNTWGSACLSVFYCVKIANFQYTFFIYLKGKIDRMVPWLLLVSVLFALIMGVLAYDISYRAVFQNLNSTAPRNLWNIHIMMDEHTFALFCIIGFISTTSFLTAIFSALLLLFSLWRHKCRMQANSVRNLTMDAHSKAIKSILSFTFIYSIHFTGYVLSSIHANKTEYALMFVIVIFQYALPIAHSLILILINPKLEKTFIRTLSCFK</sequence>
<evidence type="ECO:0000256" key="12">
    <source>
        <dbReference type="RuleBase" id="RU004424"/>
    </source>
</evidence>
<feature type="transmembrane region" description="Helical" evidence="13">
    <location>
        <begin position="266"/>
        <end position="290"/>
    </location>
</feature>
<evidence type="ECO:0000313" key="15">
    <source>
        <dbReference type="Proteomes" id="UP000627253"/>
    </source>
</evidence>
<feature type="transmembrane region" description="Helical" evidence="13">
    <location>
        <begin position="52"/>
        <end position="77"/>
    </location>
</feature>
<dbReference type="PANTHER" id="PTHR11394">
    <property type="entry name" value="TASTE RECEPTOR TYPE 2"/>
    <property type="match status" value="1"/>
</dbReference>
<evidence type="ECO:0000256" key="8">
    <source>
        <dbReference type="ARBA" id="ARBA00023136"/>
    </source>
</evidence>
<dbReference type="GO" id="GO:0016020">
    <property type="term" value="C:membrane"/>
    <property type="evidence" value="ECO:0007669"/>
    <property type="project" value="UniProtKB-SubCell"/>
</dbReference>
<keyword evidence="8 12" id="KW-0472">Membrane</keyword>
<feature type="non-terminal residue" evidence="14">
    <location>
        <position position="1"/>
    </location>
</feature>
<evidence type="ECO:0000256" key="11">
    <source>
        <dbReference type="RuleBase" id="RU004423"/>
    </source>
</evidence>
<evidence type="ECO:0000313" key="14">
    <source>
        <dbReference type="EMBL" id="NXX49921.1"/>
    </source>
</evidence>
<dbReference type="SUPFAM" id="SSF81321">
    <property type="entry name" value="Family A G protein-coupled receptor-like"/>
    <property type="match status" value="1"/>
</dbReference>
<dbReference type="GO" id="GO:0004930">
    <property type="term" value="F:G protein-coupled receptor activity"/>
    <property type="evidence" value="ECO:0007669"/>
    <property type="project" value="UniProtKB-KW"/>
</dbReference>
<feature type="transmembrane region" description="Helical" evidence="13">
    <location>
        <begin position="135"/>
        <end position="154"/>
    </location>
</feature>
<keyword evidence="3 12" id="KW-0919">Taste</keyword>
<evidence type="ECO:0000256" key="1">
    <source>
        <dbReference type="ARBA" id="ARBA00004141"/>
    </source>
</evidence>
<protein>
    <recommendedName>
        <fullName evidence="12">Taste receptor type 2</fullName>
    </recommendedName>
</protein>
<evidence type="ECO:0000256" key="3">
    <source>
        <dbReference type="ARBA" id="ARBA00022480"/>
    </source>
</evidence>
<feature type="non-terminal residue" evidence="14">
    <location>
        <position position="306"/>
    </location>
</feature>
<keyword evidence="15" id="KW-1185">Reference proteome</keyword>
<dbReference type="OrthoDB" id="8876749at2759"/>
<evidence type="ECO:0000256" key="4">
    <source>
        <dbReference type="ARBA" id="ARBA00022606"/>
    </source>
</evidence>
<feature type="transmembrane region" description="Helical" evidence="13">
    <location>
        <begin position="185"/>
        <end position="211"/>
    </location>
</feature>
<dbReference type="FunFam" id="1.20.1070.10:FF:000055">
    <property type="entry name" value="Taste receptor type 2"/>
    <property type="match status" value="1"/>
</dbReference>
<evidence type="ECO:0000256" key="2">
    <source>
        <dbReference type="ARBA" id="ARBA00007376"/>
    </source>
</evidence>
<evidence type="ECO:0000256" key="9">
    <source>
        <dbReference type="ARBA" id="ARBA00023170"/>
    </source>
</evidence>
<dbReference type="AlphaFoldDB" id="A0A852J779"/>
<keyword evidence="9 12" id="KW-0675">Receptor</keyword>
<evidence type="ECO:0000256" key="5">
    <source>
        <dbReference type="ARBA" id="ARBA00022692"/>
    </source>
</evidence>
<comment type="similarity">
    <text evidence="2 11">Belongs to the G-protein coupled receptor T2R family.</text>
</comment>
<organism evidence="14 15">
    <name type="scientific">Tricholaema leucomelas</name>
    <name type="common">pied barbet</name>
    <dbReference type="NCBI Taxonomy" id="240729"/>
    <lineage>
        <taxon>Eukaryota</taxon>
        <taxon>Metazoa</taxon>
        <taxon>Chordata</taxon>
        <taxon>Craniata</taxon>
        <taxon>Vertebrata</taxon>
        <taxon>Euteleostomi</taxon>
        <taxon>Archelosauria</taxon>
        <taxon>Archosauria</taxon>
        <taxon>Dinosauria</taxon>
        <taxon>Saurischia</taxon>
        <taxon>Theropoda</taxon>
        <taxon>Coelurosauria</taxon>
        <taxon>Aves</taxon>
        <taxon>Neognathae</taxon>
        <taxon>Neoaves</taxon>
        <taxon>Telluraves</taxon>
        <taxon>Coraciimorphae</taxon>
        <taxon>Piciformes</taxon>
        <taxon>Lybiidae</taxon>
        <taxon>Tricholaema lacrymosa</taxon>
    </lineage>
</organism>
<evidence type="ECO:0000256" key="7">
    <source>
        <dbReference type="ARBA" id="ARBA00023040"/>
    </source>
</evidence>
<feature type="transmembrane region" description="Helical" evidence="13">
    <location>
        <begin position="12"/>
        <end position="40"/>
    </location>
</feature>
<dbReference type="PANTHER" id="PTHR11394:SF47">
    <property type="entry name" value="TASTE RECEPTOR TYPE 2 MEMBER 40"/>
    <property type="match status" value="1"/>
</dbReference>
<proteinExistence type="inferred from homology"/>
<keyword evidence="5 12" id="KW-0812">Transmembrane</keyword>
<reference evidence="14" key="1">
    <citation type="submission" date="2020-02" db="EMBL/GenBank/DDBJ databases">
        <title>Bird 10,000 Genomes (B10K) Project - Family phase.</title>
        <authorList>
            <person name="Zhang G."/>
        </authorList>
    </citation>
    <scope>NUCLEOTIDE SEQUENCE</scope>
    <source>
        <strain evidence="14">B10K-DU-002-37</strain>
        <tissue evidence="14">Muscle</tissue>
    </source>
</reference>
<feature type="transmembrane region" description="Helical" evidence="13">
    <location>
        <begin position="240"/>
        <end position="260"/>
    </location>
</feature>
<gene>
    <name evidence="14" type="primary">Tas2r8</name>
    <name evidence="14" type="ORF">TRILEU_R02581</name>
</gene>
<dbReference type="EMBL" id="WAAF01018399">
    <property type="protein sequence ID" value="NXX49921.1"/>
    <property type="molecule type" value="Genomic_DNA"/>
</dbReference>
<keyword evidence="6 13" id="KW-1133">Transmembrane helix</keyword>
<name>A0A852J779_9PICI</name>
<evidence type="ECO:0000256" key="13">
    <source>
        <dbReference type="SAM" id="Phobius"/>
    </source>
</evidence>
<dbReference type="Pfam" id="PF05296">
    <property type="entry name" value="TAS2R"/>
    <property type="match status" value="1"/>
</dbReference>
<keyword evidence="4 12" id="KW-0716">Sensory transduction</keyword>
<dbReference type="InterPro" id="IPR007960">
    <property type="entry name" value="TAS2R"/>
</dbReference>
<comment type="caution">
    <text evidence="14">The sequence shown here is derived from an EMBL/GenBank/DDBJ whole genome shotgun (WGS) entry which is preliminary data.</text>
</comment>
<comment type="subcellular location">
    <subcellularLocation>
        <location evidence="1 12">Membrane</location>
        <topology evidence="1 12">Multi-pass membrane protein</topology>
    </subcellularLocation>
</comment>
<dbReference type="Proteomes" id="UP000627253">
    <property type="component" value="Unassembled WGS sequence"/>
</dbReference>
<evidence type="ECO:0000256" key="10">
    <source>
        <dbReference type="ARBA" id="ARBA00023224"/>
    </source>
</evidence>
<dbReference type="GO" id="GO:0033038">
    <property type="term" value="F:bitter taste receptor activity"/>
    <property type="evidence" value="ECO:0007669"/>
    <property type="project" value="InterPro"/>
</dbReference>
<dbReference type="Gene3D" id="1.20.1070.10">
    <property type="entry name" value="Rhodopsin 7-helix transmembrane proteins"/>
    <property type="match status" value="1"/>
</dbReference>